<dbReference type="OrthoDB" id="10253399at2759"/>
<dbReference type="GeneID" id="8856798"/>
<dbReference type="Proteomes" id="UP000006671">
    <property type="component" value="Unassembled WGS sequence"/>
</dbReference>
<dbReference type="KEGG" id="ngr:NAEGRDRAFT_67754"/>
<dbReference type="VEuPathDB" id="AmoebaDB:NAEGRDRAFT_67754"/>
<evidence type="ECO:0000256" key="3">
    <source>
        <dbReference type="ARBA" id="ARBA00022525"/>
    </source>
</evidence>
<dbReference type="EMBL" id="GG738869">
    <property type="protein sequence ID" value="EFC44145.1"/>
    <property type="molecule type" value="Genomic_DNA"/>
</dbReference>
<evidence type="ECO:0000313" key="10">
    <source>
        <dbReference type="Proteomes" id="UP000006671"/>
    </source>
</evidence>
<keyword evidence="6" id="KW-0812">Transmembrane</keyword>
<proteinExistence type="inferred from homology"/>
<evidence type="ECO:0000256" key="5">
    <source>
        <dbReference type="ARBA" id="ARBA00023180"/>
    </source>
</evidence>
<reference evidence="9 10" key="1">
    <citation type="journal article" date="2010" name="Cell">
        <title>The genome of Naegleria gruberi illuminates early eukaryotic versatility.</title>
        <authorList>
            <person name="Fritz-Laylin L.K."/>
            <person name="Prochnik S.E."/>
            <person name="Ginger M.L."/>
            <person name="Dacks J.B."/>
            <person name="Carpenter M.L."/>
            <person name="Field M.C."/>
            <person name="Kuo A."/>
            <person name="Paredez A."/>
            <person name="Chapman J."/>
            <person name="Pham J."/>
            <person name="Shu S."/>
            <person name="Neupane R."/>
            <person name="Cipriano M."/>
            <person name="Mancuso J."/>
            <person name="Tu H."/>
            <person name="Salamov A."/>
            <person name="Lindquist E."/>
            <person name="Shapiro H."/>
            <person name="Lucas S."/>
            <person name="Grigoriev I.V."/>
            <person name="Cande W.Z."/>
            <person name="Fulton C."/>
            <person name="Rokhsar D.S."/>
            <person name="Dawson S.C."/>
        </authorList>
    </citation>
    <scope>NUCLEOTIDE SEQUENCE [LARGE SCALE GENOMIC DNA]</scope>
    <source>
        <strain evidence="9 10">NEG-M</strain>
    </source>
</reference>
<sequence>MKELLLATIAICLFCCSLVFAQNTVIKYDVSGKNVSKTLIRGEIQYFLVDVSSWGWKEGDFVTLSLNSLSGDCDMWISSVDYPKTACANCLGPNGFGDVRIIYYNSTENAQGVFYVGIIAQERSAEFTFVAWKSNEIININKNEIIFAQSPTGKKNTFLFNIPSEANLITINVDGIYGDPDLYVTGSNGDSWASENYGFETLKIKAVPGLTQLKITIVAVSDTVYSVVIKVNDQSVRLPEGIFSPILSLEAVQNIFVEIKHPSNEEGETKLYVRKGAIPTSSEFDYVISGEGTYTVADATVGDYYFGVVGLMNNTNYKIWAFGENQNQVVLFTSQPVQKAFTATTKSYTFKYANNDQAKTIVATAKLVSGSSINVYGAQFSRPSSTKYHSKAVAITGADGVLKFVAPSPRPNIYFTVAADSGEFSIEVTTSQPIMALSDGEEVYLNWVPKGSYRYFSFVADKYPEKAISITAHPFSGDVGVQVSTILQYPSVNSNQWFAKHTVYIPAQDSKASGKTFYIGVHAFTSDAYFSICASQVRAIMPLSEGTSTSSSVIEREYAYFSLNIKNAGKVNINLNMLKAGDEADIFYSYSVKTPNRYDYEGRSINNGKNVLTIEDANPGEIYISVFGIVSTTDSTTKAIPFTLSIATDYLNLFPNGDTALVNSAKGTITHFRTNITSALRIITASATLISGKTAMYISTNGEKASFTNFVWSDQNTNGNSIVIKQTDLAFRRGVCFIAILAIENSVYRMSLASNIGATVLENIPTLGRTAPDGNMESLIYSFSFNDSSKDVYLHIKELEGKVDVFVNQNNYTSERNYTWKSLSNGEIARGITLKKESLVVEKAVYVSVIGKDQGKSSLFSIEFRYMAPPVSNITFKVQIISPNNPNLQKINPNEDLILTSVIEPLPNEMFSYKWVIPMNDIEITKSYIVIPKHLLTSGISFYITLEITTTNQEKSTTFINVKVNESPKLGEFAVSPKTGYVLETQFNLTANNWYENEPVTYRLYLLRSNNITTNQLSSIASTISSVSTSISHLDTNTKTVILDYFSGTLEKVASNSIQLSDNDFQVCLSSISTMEEQTNSIVQKYTTKVIKIYKLLSDFKLRSLLEDGSPFKISGKVYKSYSKYVKNYSALQDVLYDQTEITMNPLQIPSCIVGVKTYTNELLSSDFKFSQVIEFTLQNANTLQNIDLGVNSNLLSQITFPYNSSAVSRKLTLQTTHCKYQLSTGDFVDDHCTLHSNDDGTLSMRISRTGIFVIGYQETKIEPTQSVHPTQSESSNIPLIIGLSIFFPVTFIVVGIILILVFYLLRRNRNVKSKIKKTFANIRDGQYLEKFEDSKVEMQESTC</sequence>
<evidence type="ECO:0000256" key="7">
    <source>
        <dbReference type="SAM" id="SignalP"/>
    </source>
</evidence>
<keyword evidence="10" id="KW-1185">Reference proteome</keyword>
<feature type="signal peptide" evidence="7">
    <location>
        <begin position="1"/>
        <end position="21"/>
    </location>
</feature>
<keyword evidence="4 7" id="KW-0732">Signal</keyword>
<evidence type="ECO:0000256" key="6">
    <source>
        <dbReference type="SAM" id="Phobius"/>
    </source>
</evidence>
<accession>D2VFV2</accession>
<evidence type="ECO:0000256" key="1">
    <source>
        <dbReference type="ARBA" id="ARBA00004613"/>
    </source>
</evidence>
<comment type="subcellular location">
    <subcellularLocation>
        <location evidence="1">Secreted</location>
    </subcellularLocation>
</comment>
<dbReference type="OMA" id="IEREYAY"/>
<organism evidence="10">
    <name type="scientific">Naegleria gruberi</name>
    <name type="common">Amoeba</name>
    <dbReference type="NCBI Taxonomy" id="5762"/>
    <lineage>
        <taxon>Eukaryota</taxon>
        <taxon>Discoba</taxon>
        <taxon>Heterolobosea</taxon>
        <taxon>Tetramitia</taxon>
        <taxon>Eutetramitia</taxon>
        <taxon>Vahlkampfiidae</taxon>
        <taxon>Naegleria</taxon>
    </lineage>
</organism>
<dbReference type="GO" id="GO:0005576">
    <property type="term" value="C:extracellular region"/>
    <property type="evidence" value="ECO:0007669"/>
    <property type="project" value="UniProtKB-SubCell"/>
</dbReference>
<comment type="similarity">
    <text evidence="2">Belongs to the UPF0669 family.</text>
</comment>
<keyword evidence="3" id="KW-0964">Secreted</keyword>
<keyword evidence="5" id="KW-0325">Glycoprotein</keyword>
<dbReference type="InterPro" id="IPR031420">
    <property type="entry name" value="UPF0669"/>
</dbReference>
<keyword evidence="6" id="KW-1133">Transmembrane helix</keyword>
<evidence type="ECO:0000256" key="4">
    <source>
        <dbReference type="ARBA" id="ARBA00022729"/>
    </source>
</evidence>
<evidence type="ECO:0000256" key="2">
    <source>
        <dbReference type="ARBA" id="ARBA00008960"/>
    </source>
</evidence>
<gene>
    <name evidence="9" type="ORF">NAEGRDRAFT_67754</name>
</gene>
<dbReference type="PANTHER" id="PTHR31703">
    <property type="entry name" value="UPF0669 PROTEIN C6ORF120"/>
    <property type="match status" value="1"/>
</dbReference>
<keyword evidence="6" id="KW-0472">Membrane</keyword>
<dbReference type="RefSeq" id="XP_002676889.1">
    <property type="nucleotide sequence ID" value="XM_002676843.1"/>
</dbReference>
<feature type="chain" id="PRO_5003037519" evidence="7">
    <location>
        <begin position="22"/>
        <end position="1344"/>
    </location>
</feature>
<name>D2VFV2_NAEGR</name>
<evidence type="ECO:0000259" key="8">
    <source>
        <dbReference type="Pfam" id="PF02010"/>
    </source>
</evidence>
<feature type="transmembrane region" description="Helical" evidence="6">
    <location>
        <begin position="1280"/>
        <end position="1306"/>
    </location>
</feature>
<dbReference type="InParanoid" id="D2VFV2"/>
<protein>
    <submittedName>
        <fullName evidence="9">Predicted protein</fullName>
    </submittedName>
</protein>
<feature type="domain" description="PKD/REJ-like" evidence="8">
    <location>
        <begin position="880"/>
        <end position="1020"/>
    </location>
</feature>
<dbReference type="InterPro" id="IPR002859">
    <property type="entry name" value="PKD/REJ-like"/>
</dbReference>
<dbReference type="Pfam" id="PF02010">
    <property type="entry name" value="REJ"/>
    <property type="match status" value="1"/>
</dbReference>
<dbReference type="PANTHER" id="PTHR31703:SF2">
    <property type="entry name" value="UPF0669 PROTEIN C6ORF120"/>
    <property type="match status" value="1"/>
</dbReference>
<evidence type="ECO:0000313" key="9">
    <source>
        <dbReference type="EMBL" id="EFC44145.1"/>
    </source>
</evidence>